<dbReference type="GeneID" id="73339051"/>
<name>A0A9Q8WE94_9PEZI</name>
<organism evidence="1 2">
    <name type="scientific">Colletotrichum lupini</name>
    <dbReference type="NCBI Taxonomy" id="145971"/>
    <lineage>
        <taxon>Eukaryota</taxon>
        <taxon>Fungi</taxon>
        <taxon>Dikarya</taxon>
        <taxon>Ascomycota</taxon>
        <taxon>Pezizomycotina</taxon>
        <taxon>Sordariomycetes</taxon>
        <taxon>Hypocreomycetidae</taxon>
        <taxon>Glomerellales</taxon>
        <taxon>Glomerellaceae</taxon>
        <taxon>Colletotrichum</taxon>
        <taxon>Colletotrichum acutatum species complex</taxon>
    </lineage>
</organism>
<keyword evidence="2" id="KW-1185">Reference proteome</keyword>
<sequence length="80" mass="8913">MRPGLQATLRRTTSHRSLGILLTIILANTKPVTSFTLVYTGTSLDGPWFGLFRQSAWSKPSHYLRPSPRVFVASGPFVPR</sequence>
<dbReference type="Proteomes" id="UP000830671">
    <property type="component" value="Chromosome 3"/>
</dbReference>
<accession>A0A9Q8WE94</accession>
<evidence type="ECO:0000313" key="1">
    <source>
        <dbReference type="EMBL" id="UQC79552.1"/>
    </source>
</evidence>
<evidence type="ECO:0000313" key="2">
    <source>
        <dbReference type="Proteomes" id="UP000830671"/>
    </source>
</evidence>
<dbReference type="KEGG" id="clup:CLUP02_05032"/>
<reference evidence="1" key="1">
    <citation type="journal article" date="2021" name="Mol. Plant Microbe Interact.">
        <title>Complete Genome Sequence of the Plant-Pathogenic Fungus Colletotrichum lupini.</title>
        <authorList>
            <person name="Baroncelli R."/>
            <person name="Pensec F."/>
            <person name="Da Lio D."/>
            <person name="Boufleur T."/>
            <person name="Vicente I."/>
            <person name="Sarrocco S."/>
            <person name="Picot A."/>
            <person name="Baraldi E."/>
            <person name="Sukno S."/>
            <person name="Thon M."/>
            <person name="Le Floch G."/>
        </authorList>
    </citation>
    <scope>NUCLEOTIDE SEQUENCE</scope>
    <source>
        <strain evidence="1">IMI 504893</strain>
    </source>
</reference>
<protein>
    <submittedName>
        <fullName evidence="1">Uncharacterized protein</fullName>
    </submittedName>
</protein>
<gene>
    <name evidence="1" type="ORF">CLUP02_05032</name>
</gene>
<proteinExistence type="predicted"/>
<dbReference type="AlphaFoldDB" id="A0A9Q8WE94"/>
<dbReference type="EMBL" id="CP019475">
    <property type="protein sequence ID" value="UQC79552.1"/>
    <property type="molecule type" value="Genomic_DNA"/>
</dbReference>
<dbReference type="RefSeq" id="XP_049141184.1">
    <property type="nucleotide sequence ID" value="XM_049284041.1"/>
</dbReference>